<dbReference type="EC" id="2.5.1.76" evidence="5"/>
<evidence type="ECO:0000259" key="4">
    <source>
        <dbReference type="Pfam" id="PF00291"/>
    </source>
</evidence>
<dbReference type="Gene3D" id="3.40.50.1100">
    <property type="match status" value="2"/>
</dbReference>
<organism evidence="5 6">
    <name type="scientific">Amycolatopsis cynarae</name>
    <dbReference type="NCBI Taxonomy" id="2995223"/>
    <lineage>
        <taxon>Bacteria</taxon>
        <taxon>Bacillati</taxon>
        <taxon>Actinomycetota</taxon>
        <taxon>Actinomycetes</taxon>
        <taxon>Pseudonocardiales</taxon>
        <taxon>Pseudonocardiaceae</taxon>
        <taxon>Amycolatopsis</taxon>
    </lineage>
</organism>
<dbReference type="InterPro" id="IPR001926">
    <property type="entry name" value="TrpB-like_PALP"/>
</dbReference>
<keyword evidence="5" id="KW-0808">Transferase</keyword>
<evidence type="ECO:0000313" key="6">
    <source>
        <dbReference type="Proteomes" id="UP001163203"/>
    </source>
</evidence>
<dbReference type="InterPro" id="IPR036052">
    <property type="entry name" value="TrpB-like_PALP_sf"/>
</dbReference>
<proteinExistence type="predicted"/>
<evidence type="ECO:0000256" key="2">
    <source>
        <dbReference type="ARBA" id="ARBA00022545"/>
    </source>
</evidence>
<evidence type="ECO:0000256" key="1">
    <source>
        <dbReference type="ARBA" id="ARBA00001933"/>
    </source>
</evidence>
<keyword evidence="3" id="KW-0663">Pyridoxal phosphate</keyword>
<reference evidence="5" key="1">
    <citation type="submission" date="2022-11" db="EMBL/GenBank/DDBJ databases">
        <authorList>
            <person name="Mo P."/>
        </authorList>
    </citation>
    <scope>NUCLEOTIDE SEQUENCE</scope>
    <source>
        <strain evidence="5">HUAS 11-8</strain>
    </source>
</reference>
<protein>
    <submittedName>
        <fullName evidence="5">Cysteate synthase</fullName>
        <ecNumber evidence="5">2.5.1.76</ecNumber>
    </submittedName>
</protein>
<evidence type="ECO:0000256" key="3">
    <source>
        <dbReference type="ARBA" id="ARBA00022898"/>
    </source>
</evidence>
<accession>A0ABY7AXL3</accession>
<feature type="domain" description="Tryptophan synthase beta chain-like PALP" evidence="4">
    <location>
        <begin position="118"/>
        <end position="401"/>
    </location>
</feature>
<sequence>MAHGAAHAHTRRTAPEQHYRLRCQGCDALFEDDGFLLECPNRHEPALVVAEYRNTRFEPDVGIEGLFRYRNWLPGTRVLAGAGSGATYRSERLNRLLGLPGLWVAFNGYWPERGATLGTATFKELEVWPVLSRLPRPREQVLVVASAGNTAAAFARACSLNTIPCLIILPVAGAACLRFPDALHPCVKIVSLTGCADYSDAIALANRVARIDGFVAEGGVKNIAKREGLGTTVLNAVETIGRIPDYYFQSIGSGAGAIAVYDATMRLTRDGRFGRRPPRLVLSQNQPFVPVHRSWRARRRELVEIDDEVGKNQIRQITAHVLSNRRPAYSVRGGVYDVLTGSGGDTRTADNLETLQAKRLFEEVEGIDIDPAGAVALATLIKTARYGGIDRRALILLNITGGGRRRQHRGRKLRPAGVALEIDGKELQRDETLDRVVGLFR</sequence>
<keyword evidence="2" id="KW-0174">Coenzyme M biosynthesis</keyword>
<dbReference type="Pfam" id="PF00291">
    <property type="entry name" value="PALP"/>
    <property type="match status" value="1"/>
</dbReference>
<dbReference type="SUPFAM" id="SSF53686">
    <property type="entry name" value="Tryptophan synthase beta subunit-like PLP-dependent enzymes"/>
    <property type="match status" value="1"/>
</dbReference>
<gene>
    <name evidence="5" type="ORF">ORV05_20640</name>
</gene>
<evidence type="ECO:0000313" key="5">
    <source>
        <dbReference type="EMBL" id="WAL63421.1"/>
    </source>
</evidence>
<dbReference type="InterPro" id="IPR022401">
    <property type="entry name" value="Cysteate_synthase"/>
</dbReference>
<keyword evidence="6" id="KW-1185">Reference proteome</keyword>
<comment type="cofactor">
    <cofactor evidence="1">
        <name>pyridoxal 5'-phosphate</name>
        <dbReference type="ChEBI" id="CHEBI:597326"/>
    </cofactor>
</comment>
<dbReference type="Proteomes" id="UP001163203">
    <property type="component" value="Chromosome"/>
</dbReference>
<dbReference type="EMBL" id="CP113836">
    <property type="protein sequence ID" value="WAL63421.1"/>
    <property type="molecule type" value="Genomic_DNA"/>
</dbReference>
<dbReference type="RefSeq" id="WP_268441386.1">
    <property type="nucleotide sequence ID" value="NZ_CP113836.1"/>
</dbReference>
<dbReference type="NCBIfam" id="TIGR03844">
    <property type="entry name" value="cysteate_syn"/>
    <property type="match status" value="1"/>
</dbReference>
<name>A0ABY7AXL3_9PSEU</name>
<dbReference type="GO" id="GO:0044686">
    <property type="term" value="F:cysteate synthase activity"/>
    <property type="evidence" value="ECO:0007669"/>
    <property type="project" value="UniProtKB-EC"/>
</dbReference>